<dbReference type="AlphaFoldDB" id="A0A6L2LZY8"/>
<reference evidence="2" key="1">
    <citation type="journal article" date="2019" name="Sci. Rep.">
        <title>Draft genome of Tanacetum cinerariifolium, the natural source of mosquito coil.</title>
        <authorList>
            <person name="Yamashiro T."/>
            <person name="Shiraishi A."/>
            <person name="Satake H."/>
            <person name="Nakayama K."/>
        </authorList>
    </citation>
    <scope>NUCLEOTIDE SEQUENCE</scope>
</reference>
<dbReference type="EMBL" id="BKCJ010005462">
    <property type="protein sequence ID" value="GEU66890.1"/>
    <property type="molecule type" value="Genomic_DNA"/>
</dbReference>
<proteinExistence type="predicted"/>
<accession>A0A6L2LZY8</accession>
<feature type="region of interest" description="Disordered" evidence="1">
    <location>
        <begin position="181"/>
        <end position="305"/>
    </location>
</feature>
<sequence>MTSKAQQIELDNAIVALENHRVISKYNMRINPRMKPKELTYQVVLDAFALTTCYPAFLITAEVSGMYYKKNLDFVALLWEDLAYQIDNIDSKKQDKMFYPIFTKIIIHHFLKKDKSISMRNITFMHTPCDGSLLGTMRFVSRHADTHVYGVILPKAMTNQALLDTVAYKTYYAIASGAEPLKSRKSQKKSDPDISSEEFPSKKKYTKAKKLLSSRRPPRSKKEFHDSHASGSSDGTDFESAVTDEQHRKTSGDSEKEYGDEDDIEGNDDNDGDDDDDVNDDDNQEDDDKNDDEEETDSDRIKSDRIKIHVLNQSAMEYYVEEEKEKVNDGEKMDEEDDEVTKELYRDVNVNMGNKDANMTDADQGGACQQNVSQESGFEHVRNKKITTCKLLDKVEGLVLLIYNSLGT</sequence>
<evidence type="ECO:0000256" key="1">
    <source>
        <dbReference type="SAM" id="MobiDB-lite"/>
    </source>
</evidence>
<feature type="compositionally biased region" description="Acidic residues" evidence="1">
    <location>
        <begin position="258"/>
        <end position="297"/>
    </location>
</feature>
<feature type="compositionally biased region" description="Basic and acidic residues" evidence="1">
    <location>
        <begin position="244"/>
        <end position="257"/>
    </location>
</feature>
<gene>
    <name evidence="2" type="ORF">Tci_038868</name>
</gene>
<comment type="caution">
    <text evidence="2">The sequence shown here is derived from an EMBL/GenBank/DDBJ whole genome shotgun (WGS) entry which is preliminary data.</text>
</comment>
<name>A0A6L2LZY8_TANCI</name>
<evidence type="ECO:0000313" key="2">
    <source>
        <dbReference type="EMBL" id="GEU66890.1"/>
    </source>
</evidence>
<organism evidence="2">
    <name type="scientific">Tanacetum cinerariifolium</name>
    <name type="common">Dalmatian daisy</name>
    <name type="synonym">Chrysanthemum cinerariifolium</name>
    <dbReference type="NCBI Taxonomy" id="118510"/>
    <lineage>
        <taxon>Eukaryota</taxon>
        <taxon>Viridiplantae</taxon>
        <taxon>Streptophyta</taxon>
        <taxon>Embryophyta</taxon>
        <taxon>Tracheophyta</taxon>
        <taxon>Spermatophyta</taxon>
        <taxon>Magnoliopsida</taxon>
        <taxon>eudicotyledons</taxon>
        <taxon>Gunneridae</taxon>
        <taxon>Pentapetalae</taxon>
        <taxon>asterids</taxon>
        <taxon>campanulids</taxon>
        <taxon>Asterales</taxon>
        <taxon>Asteraceae</taxon>
        <taxon>Asteroideae</taxon>
        <taxon>Anthemideae</taxon>
        <taxon>Anthemidinae</taxon>
        <taxon>Tanacetum</taxon>
    </lineage>
</organism>
<protein>
    <submittedName>
        <fullName evidence="2">Uncharacterized protein</fullName>
    </submittedName>
</protein>
<feature type="compositionally biased region" description="Basic residues" evidence="1">
    <location>
        <begin position="202"/>
        <end position="219"/>
    </location>
</feature>